<protein>
    <submittedName>
        <fullName evidence="2">Uncharacterized protein</fullName>
    </submittedName>
</protein>
<feature type="region of interest" description="Disordered" evidence="1">
    <location>
        <begin position="1"/>
        <end position="40"/>
    </location>
</feature>
<gene>
    <name evidence="2" type="ORF">ALC62_09532</name>
</gene>
<name>A0A195CHK4_9HYME</name>
<dbReference type="EMBL" id="KQ977791">
    <property type="protein sequence ID" value="KYM99911.1"/>
    <property type="molecule type" value="Genomic_DNA"/>
</dbReference>
<sequence length="126" mass="14792">MRERERERETERRPDGPLALSQTVATGPETNLDQESRERMERKRIEPFLPYSSLPPRFVAPIINISPSPCLTARSFAHRCRRCFFLVLFFFFLTHHPRPTHPVTYTVIPIINHLDCIKLSDNFLNS</sequence>
<dbReference type="Proteomes" id="UP000078542">
    <property type="component" value="Unassembled WGS sequence"/>
</dbReference>
<accession>A0A195CHK4</accession>
<feature type="compositionally biased region" description="Polar residues" evidence="1">
    <location>
        <begin position="20"/>
        <end position="33"/>
    </location>
</feature>
<organism evidence="2 3">
    <name type="scientific">Cyphomyrmex costatus</name>
    <dbReference type="NCBI Taxonomy" id="456900"/>
    <lineage>
        <taxon>Eukaryota</taxon>
        <taxon>Metazoa</taxon>
        <taxon>Ecdysozoa</taxon>
        <taxon>Arthropoda</taxon>
        <taxon>Hexapoda</taxon>
        <taxon>Insecta</taxon>
        <taxon>Pterygota</taxon>
        <taxon>Neoptera</taxon>
        <taxon>Endopterygota</taxon>
        <taxon>Hymenoptera</taxon>
        <taxon>Apocrita</taxon>
        <taxon>Aculeata</taxon>
        <taxon>Formicoidea</taxon>
        <taxon>Formicidae</taxon>
        <taxon>Myrmicinae</taxon>
        <taxon>Cyphomyrmex</taxon>
    </lineage>
</organism>
<dbReference type="AlphaFoldDB" id="A0A195CHK4"/>
<reference evidence="2 3" key="1">
    <citation type="submission" date="2016-03" db="EMBL/GenBank/DDBJ databases">
        <title>Cyphomyrmex costatus WGS genome.</title>
        <authorList>
            <person name="Nygaard S."/>
            <person name="Hu H."/>
            <person name="Boomsma J."/>
            <person name="Zhang G."/>
        </authorList>
    </citation>
    <scope>NUCLEOTIDE SEQUENCE [LARGE SCALE GENOMIC DNA]</scope>
    <source>
        <strain evidence="2">MS0001</strain>
        <tissue evidence="2">Whole body</tissue>
    </source>
</reference>
<keyword evidence="3" id="KW-1185">Reference proteome</keyword>
<proteinExistence type="predicted"/>
<evidence type="ECO:0000313" key="3">
    <source>
        <dbReference type="Proteomes" id="UP000078542"/>
    </source>
</evidence>
<evidence type="ECO:0000256" key="1">
    <source>
        <dbReference type="SAM" id="MobiDB-lite"/>
    </source>
</evidence>
<feature type="compositionally biased region" description="Basic and acidic residues" evidence="1">
    <location>
        <begin position="1"/>
        <end position="15"/>
    </location>
</feature>
<evidence type="ECO:0000313" key="2">
    <source>
        <dbReference type="EMBL" id="KYM99911.1"/>
    </source>
</evidence>